<dbReference type="OrthoDB" id="271448at2759"/>
<organism evidence="3 4">
    <name type="scientific">Mollisia scopiformis</name>
    <name type="common">Conifer needle endophyte fungus</name>
    <name type="synonym">Phialocephala scopiformis</name>
    <dbReference type="NCBI Taxonomy" id="149040"/>
    <lineage>
        <taxon>Eukaryota</taxon>
        <taxon>Fungi</taxon>
        <taxon>Dikarya</taxon>
        <taxon>Ascomycota</taxon>
        <taxon>Pezizomycotina</taxon>
        <taxon>Leotiomycetes</taxon>
        <taxon>Helotiales</taxon>
        <taxon>Mollisiaceae</taxon>
        <taxon>Mollisia</taxon>
    </lineage>
</organism>
<dbReference type="InParanoid" id="A0A194XH91"/>
<feature type="region of interest" description="Disordered" evidence="1">
    <location>
        <begin position="259"/>
        <end position="282"/>
    </location>
</feature>
<keyword evidence="4" id="KW-1185">Reference proteome</keyword>
<protein>
    <submittedName>
        <fullName evidence="3">Uncharacterized protein</fullName>
    </submittedName>
</protein>
<feature type="chain" id="PRO_5008268284" evidence="2">
    <location>
        <begin position="19"/>
        <end position="390"/>
    </location>
</feature>
<evidence type="ECO:0000313" key="3">
    <source>
        <dbReference type="EMBL" id="KUJ19494.1"/>
    </source>
</evidence>
<feature type="signal peptide" evidence="2">
    <location>
        <begin position="1"/>
        <end position="18"/>
    </location>
</feature>
<evidence type="ECO:0000313" key="4">
    <source>
        <dbReference type="Proteomes" id="UP000070700"/>
    </source>
</evidence>
<name>A0A194XH91_MOLSC</name>
<gene>
    <name evidence="3" type="ORF">LY89DRAFT_546028</name>
</gene>
<evidence type="ECO:0000256" key="2">
    <source>
        <dbReference type="SAM" id="SignalP"/>
    </source>
</evidence>
<feature type="non-terminal residue" evidence="3">
    <location>
        <position position="1"/>
    </location>
</feature>
<dbReference type="PANTHER" id="PTHR36578">
    <property type="entry name" value="CHROMOSOME 15, WHOLE GENOME SHOTGUN SEQUENCE"/>
    <property type="match status" value="1"/>
</dbReference>
<reference evidence="3 4" key="1">
    <citation type="submission" date="2015-10" db="EMBL/GenBank/DDBJ databases">
        <title>Full genome of DAOMC 229536 Phialocephala scopiformis, a fungal endophyte of spruce producing the potent anti-insectan compound rugulosin.</title>
        <authorList>
            <consortium name="DOE Joint Genome Institute"/>
            <person name="Walker A.K."/>
            <person name="Frasz S.L."/>
            <person name="Seifert K.A."/>
            <person name="Miller J.D."/>
            <person name="Mondo S.J."/>
            <person name="Labutti K."/>
            <person name="Lipzen A."/>
            <person name="Dockter R."/>
            <person name="Kennedy M."/>
            <person name="Grigoriev I.V."/>
            <person name="Spatafora J.W."/>
        </authorList>
    </citation>
    <scope>NUCLEOTIDE SEQUENCE [LARGE SCALE GENOMIC DNA]</scope>
    <source>
        <strain evidence="3 4">CBS 120377</strain>
    </source>
</reference>
<keyword evidence="2" id="KW-0732">Signal</keyword>
<sequence length="390" mass="41532">AVFLAGFAALTVASPASQVIDFASVNAAPSPSLTGPPPFATINEVSINIASVAAEGSAAVTGVASASATASQAVNAKRVWGWDVTSVSSTTSSTTSCPTTPEPGTYCGFINPEDACAIQPDGYGPHVEPDTPDAFLAYPEFHEEARAAKAPAGYVETFVDLNASVSANTYLGLQTLQSYDVSLCAQYCDSKDLCTGFNIFFERDPSLNPSANCTQPASITNYKCTLWGSGVYTASATNYGDYRGEFHVVITGSDGFEKTNTTTPPSQPGWQPPQQCGSDGGSVHNHPNNCMGTSFFPGPYNPAVCANYAQAQNSQNKQSPWWSQWVNAWTGYNSHQCDFFNSYMLKKNGHPLGTYCALFSQSYSGGEAIYTPGWQGSDYWSIESSWGWEI</sequence>
<dbReference type="AlphaFoldDB" id="A0A194XH91"/>
<dbReference type="RefSeq" id="XP_018073849.1">
    <property type="nucleotide sequence ID" value="XM_018208241.1"/>
</dbReference>
<feature type="non-terminal residue" evidence="3">
    <location>
        <position position="390"/>
    </location>
</feature>
<dbReference type="Proteomes" id="UP000070700">
    <property type="component" value="Unassembled WGS sequence"/>
</dbReference>
<dbReference type="EMBL" id="KQ947411">
    <property type="protein sequence ID" value="KUJ19494.1"/>
    <property type="molecule type" value="Genomic_DNA"/>
</dbReference>
<dbReference type="PANTHER" id="PTHR36578:SF1">
    <property type="entry name" value="APPLE DOMAIN-CONTAINING PROTEIN"/>
    <property type="match status" value="1"/>
</dbReference>
<proteinExistence type="predicted"/>
<evidence type="ECO:0000256" key="1">
    <source>
        <dbReference type="SAM" id="MobiDB-lite"/>
    </source>
</evidence>
<dbReference type="KEGG" id="psco:LY89DRAFT_546028"/>
<dbReference type="GeneID" id="28817967"/>
<accession>A0A194XH91</accession>